<dbReference type="PROSITE" id="PS00135">
    <property type="entry name" value="TRYPSIN_SER"/>
    <property type="match status" value="1"/>
</dbReference>
<evidence type="ECO:0000256" key="7">
    <source>
        <dbReference type="ARBA" id="ARBA00011934"/>
    </source>
</evidence>
<comment type="subunit">
    <text evidence="26">Catalytic component of the C3 convertase of the alternative complement pathway, also named C3bBb, composed of complement factor B Bb and complement C3b. Catalytic component of the C5 convertase of the alternative complement pathway, also named C3bBb3b, composed of complement factor B Bb and additional molecules of complement C3b. Interacts to CFP; this interaction contributes to the stabilization of the active C3-convertase enzyme complex.</text>
</comment>
<dbReference type="InterPro" id="IPR001314">
    <property type="entry name" value="Peptidase_S1A"/>
</dbReference>
<evidence type="ECO:0000259" key="31">
    <source>
        <dbReference type="PROSITE" id="PS50234"/>
    </source>
</evidence>
<feature type="domain" description="Peptidase S1" evidence="32">
    <location>
        <begin position="483"/>
        <end position="777"/>
    </location>
</feature>
<keyword evidence="30" id="KW-1133">Transmembrane helix</keyword>
<evidence type="ECO:0000256" key="30">
    <source>
        <dbReference type="SAM" id="Phobius"/>
    </source>
</evidence>
<dbReference type="InterPro" id="IPR036465">
    <property type="entry name" value="vWFA_dom_sf"/>
</dbReference>
<dbReference type="SUPFAM" id="SSF50494">
    <property type="entry name" value="Trypsin-like serine proteases"/>
    <property type="match status" value="1"/>
</dbReference>
<dbReference type="PROSITE" id="PS50240">
    <property type="entry name" value="TRYPSIN_DOM"/>
    <property type="match status" value="1"/>
</dbReference>
<dbReference type="GO" id="GO:0004252">
    <property type="term" value="F:serine-type endopeptidase activity"/>
    <property type="evidence" value="ECO:0007669"/>
    <property type="project" value="UniProtKB-EC"/>
</dbReference>
<evidence type="ECO:0000256" key="20">
    <source>
        <dbReference type="ARBA" id="ARBA00023180"/>
    </source>
</evidence>
<dbReference type="SMART" id="SM00020">
    <property type="entry name" value="Tryp_SPc"/>
    <property type="match status" value="1"/>
</dbReference>
<dbReference type="GO" id="GO:0070062">
    <property type="term" value="C:extracellular exosome"/>
    <property type="evidence" value="ECO:0007669"/>
    <property type="project" value="TreeGrafter"/>
</dbReference>
<dbReference type="InterPro" id="IPR000436">
    <property type="entry name" value="Sushi_SCR_CCP_dom"/>
</dbReference>
<feature type="domain" description="Sushi" evidence="33">
    <location>
        <begin position="164"/>
        <end position="221"/>
    </location>
</feature>
<evidence type="ECO:0000256" key="16">
    <source>
        <dbReference type="ARBA" id="ARBA00022825"/>
    </source>
</evidence>
<dbReference type="PRINTS" id="PR00722">
    <property type="entry name" value="CHYMOTRYPSIN"/>
</dbReference>
<comment type="function">
    <text evidence="23">Serine protease component of the complement C3 and C5 convertase complexes of the alternative complement pathway. Following cleavage and activation by factor D (CFD), forms the C3 convertase together with complement C3b. As part of the C3 convertase, cleaves and activates C3 into C3a anaphylatoxin and C3b opsonin, the next components of the complement pathways. When an additional complement C3b molecule binds to the C3 convertase, forms the C5 convertase, which cleaves and activates C5 into C5a anaphylatoxin and C5b component of the membrane attack complex.</text>
</comment>
<evidence type="ECO:0000256" key="19">
    <source>
        <dbReference type="ARBA" id="ARBA00023162"/>
    </source>
</evidence>
<evidence type="ECO:0000259" key="33">
    <source>
        <dbReference type="PROSITE" id="PS50923"/>
    </source>
</evidence>
<keyword evidence="15 29" id="KW-0378">Hydrolase</keyword>
<dbReference type="GO" id="GO:0006508">
    <property type="term" value="P:proteolysis"/>
    <property type="evidence" value="ECO:0007669"/>
    <property type="project" value="UniProtKB-KW"/>
</dbReference>
<dbReference type="CDD" id="cd00190">
    <property type="entry name" value="Tryp_SPc"/>
    <property type="match status" value="1"/>
</dbReference>
<dbReference type="PIRSF" id="PIRSF001154">
    <property type="entry name" value="Compl_C2_B"/>
    <property type="match status" value="1"/>
</dbReference>
<evidence type="ECO:0000256" key="26">
    <source>
        <dbReference type="ARBA" id="ARBA00093582"/>
    </source>
</evidence>
<evidence type="ECO:0000256" key="28">
    <source>
        <dbReference type="PROSITE-ProRule" id="PRU00302"/>
    </source>
</evidence>
<comment type="similarity">
    <text evidence="6">Belongs to the peptidase S1 family. Snake venom subfamily.</text>
</comment>
<dbReference type="PROSITE" id="PS00134">
    <property type="entry name" value="TRYPSIN_HIS"/>
    <property type="match status" value="1"/>
</dbReference>
<dbReference type="Pfam" id="PF00092">
    <property type="entry name" value="VWA"/>
    <property type="match status" value="1"/>
</dbReference>
<evidence type="ECO:0000256" key="1">
    <source>
        <dbReference type="ARBA" id="ARBA00000061"/>
    </source>
</evidence>
<dbReference type="InterPro" id="IPR001254">
    <property type="entry name" value="Trypsin_dom"/>
</dbReference>
<dbReference type="InterPro" id="IPR011360">
    <property type="entry name" value="Compl_C2_B"/>
</dbReference>
<evidence type="ECO:0000256" key="29">
    <source>
        <dbReference type="RuleBase" id="RU363034"/>
    </source>
</evidence>
<keyword evidence="10" id="KW-0399">Innate immunity</keyword>
<organism evidence="34 35">
    <name type="scientific">Eublepharis macularius</name>
    <name type="common">Leopard gecko</name>
    <name type="synonym">Cyrtodactylus macularius</name>
    <dbReference type="NCBI Taxonomy" id="481883"/>
    <lineage>
        <taxon>Eukaryota</taxon>
        <taxon>Metazoa</taxon>
        <taxon>Chordata</taxon>
        <taxon>Craniata</taxon>
        <taxon>Vertebrata</taxon>
        <taxon>Euteleostomi</taxon>
        <taxon>Lepidosauria</taxon>
        <taxon>Squamata</taxon>
        <taxon>Bifurcata</taxon>
        <taxon>Gekkota</taxon>
        <taxon>Eublepharidae</taxon>
        <taxon>Eublepharinae</taxon>
        <taxon>Eublepharis</taxon>
    </lineage>
</organism>
<accession>A0AA97JB13</accession>
<evidence type="ECO:0000256" key="24">
    <source>
        <dbReference type="ARBA" id="ARBA00093434"/>
    </source>
</evidence>
<keyword evidence="34" id="KW-1185">Reference proteome</keyword>
<feature type="domain" description="Sushi" evidence="33">
    <location>
        <begin position="102"/>
        <end position="161"/>
    </location>
</feature>
<evidence type="ECO:0000256" key="4">
    <source>
        <dbReference type="ARBA" id="ARBA00004241"/>
    </source>
</evidence>
<evidence type="ECO:0000259" key="32">
    <source>
        <dbReference type="PROSITE" id="PS50240"/>
    </source>
</evidence>
<evidence type="ECO:0000256" key="15">
    <source>
        <dbReference type="ARBA" id="ARBA00022801"/>
    </source>
</evidence>
<dbReference type="Gene3D" id="3.40.50.410">
    <property type="entry name" value="von Willebrand factor, type A domain"/>
    <property type="match status" value="1"/>
</dbReference>
<dbReference type="Pfam" id="PF00089">
    <property type="entry name" value="Trypsin"/>
    <property type="match status" value="1"/>
</dbReference>
<dbReference type="KEGG" id="emc:129329016"/>
<evidence type="ECO:0000256" key="14">
    <source>
        <dbReference type="ARBA" id="ARBA00022737"/>
    </source>
</evidence>
<keyword evidence="30" id="KW-0812">Transmembrane</keyword>
<evidence type="ECO:0000256" key="13">
    <source>
        <dbReference type="ARBA" id="ARBA00022729"/>
    </source>
</evidence>
<feature type="disulfide bond" evidence="28">
    <location>
        <begin position="192"/>
        <end position="219"/>
    </location>
</feature>
<comment type="cofactor">
    <cofactor evidence="3">
        <name>Mg(2+)</name>
        <dbReference type="ChEBI" id="CHEBI:18420"/>
    </cofactor>
</comment>
<dbReference type="EC" id="3.4.21.47" evidence="7"/>
<evidence type="ECO:0000256" key="6">
    <source>
        <dbReference type="ARBA" id="ARBA00009228"/>
    </source>
</evidence>
<comment type="catalytic activity">
    <reaction evidence="1">
        <text>Cleavage of Arg-|-Ser bond in complement component C3 alpha-chain to yield C3a and C3b, and Arg-|-Xaa bond in complement component C5 alpha-chain to yield C5a and C5b.</text>
        <dbReference type="EC" id="3.4.21.47"/>
    </reaction>
</comment>
<evidence type="ECO:0000256" key="2">
    <source>
        <dbReference type="ARBA" id="ARBA00001936"/>
    </source>
</evidence>
<dbReference type="GO" id="GO:0009986">
    <property type="term" value="C:cell surface"/>
    <property type="evidence" value="ECO:0007669"/>
    <property type="project" value="UniProtKB-SubCell"/>
</dbReference>
<dbReference type="AlphaFoldDB" id="A0AA97JB13"/>
<comment type="subunit">
    <text evidence="25">Monomer. Interacts with complement C3b; this interaction is dependent on the presence of Mg(2+).</text>
</comment>
<dbReference type="InterPro" id="IPR043504">
    <property type="entry name" value="Peptidase_S1_PA_chymotrypsin"/>
</dbReference>
<dbReference type="InterPro" id="IPR002035">
    <property type="entry name" value="VWF_A"/>
</dbReference>
<evidence type="ECO:0000256" key="8">
    <source>
        <dbReference type="ARBA" id="ARBA00018671"/>
    </source>
</evidence>
<dbReference type="SUPFAM" id="SSF57535">
    <property type="entry name" value="Complement control module/SCR domain"/>
    <property type="match status" value="2"/>
</dbReference>
<dbReference type="GeneID" id="129329016"/>
<evidence type="ECO:0000256" key="18">
    <source>
        <dbReference type="ARBA" id="ARBA00023157"/>
    </source>
</evidence>
<evidence type="ECO:0000256" key="23">
    <source>
        <dbReference type="ARBA" id="ARBA00093402"/>
    </source>
</evidence>
<evidence type="ECO:0000256" key="12">
    <source>
        <dbReference type="ARBA" id="ARBA00022670"/>
    </source>
</evidence>
<dbReference type="Gene3D" id="2.40.10.10">
    <property type="entry name" value="Trypsin-like serine proteases"/>
    <property type="match status" value="2"/>
</dbReference>
<evidence type="ECO:0000256" key="21">
    <source>
        <dbReference type="ARBA" id="ARBA00029636"/>
    </source>
</evidence>
<dbReference type="FunFam" id="2.10.70.10:FF:000019">
    <property type="entry name" value="Complement factor b,-like"/>
    <property type="match status" value="1"/>
</dbReference>
<keyword evidence="16 29" id="KW-0720">Serine protease</keyword>
<dbReference type="InterPro" id="IPR018114">
    <property type="entry name" value="TRYPSIN_HIS"/>
</dbReference>
<dbReference type="PANTHER" id="PTHR46393:SF1">
    <property type="entry name" value="COMPLEMENT FACTOR B"/>
    <property type="match status" value="1"/>
</dbReference>
<dbReference type="PROSITE" id="PS50923">
    <property type="entry name" value="SUSHI"/>
    <property type="match status" value="2"/>
</dbReference>
<keyword evidence="9" id="KW-0964">Secreted</keyword>
<keyword evidence="14" id="KW-0677">Repeat</keyword>
<evidence type="ECO:0000313" key="34">
    <source>
        <dbReference type="Proteomes" id="UP001190640"/>
    </source>
</evidence>
<evidence type="ECO:0000256" key="3">
    <source>
        <dbReference type="ARBA" id="ARBA00001946"/>
    </source>
</evidence>
<keyword evidence="30" id="KW-0472">Membrane</keyword>
<comment type="cofactor">
    <cofactor evidence="2">
        <name>Mn(2+)</name>
        <dbReference type="ChEBI" id="CHEBI:29035"/>
    </cofactor>
</comment>
<reference evidence="35" key="1">
    <citation type="submission" date="2025-08" db="UniProtKB">
        <authorList>
            <consortium name="RefSeq"/>
        </authorList>
    </citation>
    <scope>IDENTIFICATION</scope>
    <source>
        <tissue evidence="35">Blood</tissue>
    </source>
</reference>
<dbReference type="CDD" id="cd00033">
    <property type="entry name" value="CCP"/>
    <property type="match status" value="2"/>
</dbReference>
<dbReference type="RefSeq" id="XP_054834375.1">
    <property type="nucleotide sequence ID" value="XM_054978400.1"/>
</dbReference>
<keyword evidence="13" id="KW-0732">Signal</keyword>
<keyword evidence="18 28" id="KW-1015">Disulfide bond</keyword>
<proteinExistence type="inferred from homology"/>
<sequence>MEETKDQPKGEPEMQLHDQLFYIFLALGAFFTGVADAVCDPKAAIILGGNFTWLVEGIQLKYECPDGKYPYPAEVLSCYRGSWINMQDSLKKPVRRSQCRDIRCPRPLEFENGLYEPRQPYYNISQELTFECYQGYTLRGSQNRTCLPNGKWSGQTTICDDGAGRCPNPGVPIGARKDGTRYRIEDRVRYYCDNKLALMGSKYRVCQESGAWTGSEPECRSPFTYDTPEEVSSKFIGSLTEVAESSDPDKIVSDTEKRRIKISPGGSMNIYIVLDASQSVGKQKFNEAKDVISKLIEKVSSYDVTPNYGIITFATNPKVIVSTTDPDSSKAFFVIDELEKLQHADHLLKPGTNLKAGLTSVYEMMVNQQEDERHRGLDPLPIISTTRHVIILLTDGNYNMGGDPSPVIRQIREFLHIGRNRAEHREDYLDVYVFGIGNLVNIEKVNELASKKNGEQHIFKLKEIEDLQKAFDEMIDESEAFSMCGLAKEYESADNEEKNPWLVSISILRSGRGTEACKGALVSEKYILTAAHCFTIDDRADQITVKIGKKNMEVASLKSHPQYTVGKLRNLGIPEFYDYDVALLELKEKITLNSQARAICLPCTAGTTRALRRPHPQTTCRDHEEELMAVGIVKALFVTPCRDKYTSTRGLRRRTVRIKNNDKKQSCEADAIKAKQYENVTDVSQVVTERFLCTGGTEPEVDPNTCKGDSGGPLIIAKRMRYIQVGVISWGVVEVCKSTPPMECQSDKEFQEHAPSHARDFHISIFKVLPWLREELRDEGLDFLN</sequence>
<keyword evidence="20" id="KW-0325">Glycoprotein</keyword>
<dbReference type="InterPro" id="IPR033116">
    <property type="entry name" value="TRYPSIN_SER"/>
</dbReference>
<dbReference type="SUPFAM" id="SSF53300">
    <property type="entry name" value="vWA-like"/>
    <property type="match status" value="1"/>
</dbReference>
<dbReference type="SMART" id="SM00032">
    <property type="entry name" value="CCP"/>
    <property type="match status" value="2"/>
</dbReference>
<evidence type="ECO:0000256" key="10">
    <source>
        <dbReference type="ARBA" id="ARBA00022588"/>
    </source>
</evidence>
<feature type="active site" description="Charge relay system" evidence="27">
    <location>
        <position position="710"/>
    </location>
</feature>
<dbReference type="PANTHER" id="PTHR46393">
    <property type="entry name" value="SUSHI DOMAIN-CONTAINING PROTEIN"/>
    <property type="match status" value="1"/>
</dbReference>
<keyword evidence="11 28" id="KW-0768">Sushi</keyword>
<evidence type="ECO:0000256" key="22">
    <source>
        <dbReference type="ARBA" id="ARBA00093327"/>
    </source>
</evidence>
<evidence type="ECO:0000256" key="27">
    <source>
        <dbReference type="PIRSR" id="PIRSR001154-1"/>
    </source>
</evidence>
<comment type="caution">
    <text evidence="28">Lacks conserved residue(s) required for the propagation of feature annotation.</text>
</comment>
<feature type="active site" description="Charge relay system" evidence="27">
    <location>
        <position position="580"/>
    </location>
</feature>
<dbReference type="Pfam" id="PF00084">
    <property type="entry name" value="Sushi"/>
    <property type="match status" value="2"/>
</dbReference>
<evidence type="ECO:0000256" key="25">
    <source>
        <dbReference type="ARBA" id="ARBA00093516"/>
    </source>
</evidence>
<dbReference type="Gene3D" id="2.10.70.10">
    <property type="entry name" value="Complement Module, domain 1"/>
    <property type="match status" value="3"/>
</dbReference>
<dbReference type="Proteomes" id="UP001190640">
    <property type="component" value="Chromosome 4"/>
</dbReference>
<evidence type="ECO:0000256" key="17">
    <source>
        <dbReference type="ARBA" id="ARBA00022859"/>
    </source>
</evidence>
<evidence type="ECO:0000256" key="11">
    <source>
        <dbReference type="ARBA" id="ARBA00022659"/>
    </source>
</evidence>
<name>A0AA97JB13_EUBMA</name>
<keyword evidence="17" id="KW-0391">Immunity</keyword>
<dbReference type="CTD" id="629"/>
<gene>
    <name evidence="35" type="primary">CFB</name>
</gene>
<dbReference type="GO" id="GO:0006957">
    <property type="term" value="P:complement activation, alternative pathway"/>
    <property type="evidence" value="ECO:0007669"/>
    <property type="project" value="UniProtKB-KW"/>
</dbReference>
<evidence type="ECO:0000256" key="9">
    <source>
        <dbReference type="ARBA" id="ARBA00022525"/>
    </source>
</evidence>
<dbReference type="SMART" id="SM00327">
    <property type="entry name" value="VWA"/>
    <property type="match status" value="1"/>
</dbReference>
<protein>
    <recommendedName>
        <fullName evidence="8">Complement factor B</fullName>
        <ecNumber evidence="7">3.4.21.47</ecNumber>
    </recommendedName>
    <alternativeName>
        <fullName evidence="21">C3/C5 convertase</fullName>
    </alternativeName>
</protein>
<feature type="active site" description="Charge relay system" evidence="27">
    <location>
        <position position="532"/>
    </location>
</feature>
<dbReference type="InterPro" id="IPR035976">
    <property type="entry name" value="Sushi/SCR/CCP_sf"/>
</dbReference>
<feature type="transmembrane region" description="Helical" evidence="30">
    <location>
        <begin position="20"/>
        <end position="38"/>
    </location>
</feature>
<dbReference type="InterPro" id="IPR009003">
    <property type="entry name" value="Peptidase_S1_PA"/>
</dbReference>
<comment type="subcellular location">
    <subcellularLocation>
        <location evidence="4">Cell surface</location>
    </subcellularLocation>
    <subcellularLocation>
        <location evidence="5">Secreted</location>
    </subcellularLocation>
</comment>
<dbReference type="GO" id="GO:0035821">
    <property type="term" value="P:modulation of process of another organism"/>
    <property type="evidence" value="ECO:0007669"/>
    <property type="project" value="UniProtKB-ARBA"/>
</dbReference>
<feature type="disulfide bond" evidence="28">
    <location>
        <begin position="132"/>
        <end position="159"/>
    </location>
</feature>
<dbReference type="PROSITE" id="PS50234">
    <property type="entry name" value="VWFA"/>
    <property type="match status" value="1"/>
</dbReference>
<comment type="function">
    <text evidence="24">Precursor of the catalytic component of the C3 and C5 convertase complexes of the alternative pathway of the complement system, a cascade of proteins that leads to phagocytosis and breakdown of pathogens and signaling that strengthens the adaptive immune system. The alternative complement pathway acts as an amplification loop that enhances other complement pathways (classical, lectin and GZMK) by promoting formation of additional C3 and C5 convertases. CFB is cleaved and activated by CFD to generate Ba and Bb chains; Bb chain constituting the catalytic component of the C3 and C5 convertases.</text>
</comment>
<evidence type="ECO:0000256" key="5">
    <source>
        <dbReference type="ARBA" id="ARBA00004613"/>
    </source>
</evidence>
<keyword evidence="19" id="KW-0179">Complement alternate pathway</keyword>
<keyword evidence="12 29" id="KW-0645">Protease</keyword>
<evidence type="ECO:0000313" key="35">
    <source>
        <dbReference type="RefSeq" id="XP_054834375.1"/>
    </source>
</evidence>
<dbReference type="GO" id="GO:0009617">
    <property type="term" value="P:response to bacterium"/>
    <property type="evidence" value="ECO:0007669"/>
    <property type="project" value="TreeGrafter"/>
</dbReference>
<feature type="domain" description="VWFA" evidence="31">
    <location>
        <begin position="269"/>
        <end position="474"/>
    </location>
</feature>
<comment type="function">
    <text evidence="22">Involved in proliferation and differentiation of preactivated B-lymphocytes, rapid spreading of peripheral blood monocytes, stimulation of lymphocyte blastogenesis and lysis of erythrocytes.</text>
</comment>